<evidence type="ECO:0000313" key="1">
    <source>
        <dbReference type="EMBL" id="MBW87161.1"/>
    </source>
</evidence>
<sequence>MWFFPCGNNRPRRLLRSFVNQLQLVSKVKS</sequence>
<name>A0A2P2J134_RHIMU</name>
<dbReference type="AlphaFoldDB" id="A0A2P2J134"/>
<reference evidence="1" key="1">
    <citation type="submission" date="2018-02" db="EMBL/GenBank/DDBJ databases">
        <title>Rhizophora mucronata_Transcriptome.</title>
        <authorList>
            <person name="Meera S.P."/>
            <person name="Sreeshan A."/>
            <person name="Augustine A."/>
        </authorList>
    </citation>
    <scope>NUCLEOTIDE SEQUENCE</scope>
    <source>
        <tissue evidence="1">Leaf</tissue>
    </source>
</reference>
<dbReference type="EMBL" id="GGEC01006678">
    <property type="protein sequence ID" value="MBW87161.1"/>
    <property type="molecule type" value="Transcribed_RNA"/>
</dbReference>
<accession>A0A2P2J134</accession>
<protein>
    <submittedName>
        <fullName evidence="1">Uncharacterized protein</fullName>
    </submittedName>
</protein>
<proteinExistence type="predicted"/>
<organism evidence="1">
    <name type="scientific">Rhizophora mucronata</name>
    <name type="common">Asiatic mangrove</name>
    <dbReference type="NCBI Taxonomy" id="61149"/>
    <lineage>
        <taxon>Eukaryota</taxon>
        <taxon>Viridiplantae</taxon>
        <taxon>Streptophyta</taxon>
        <taxon>Embryophyta</taxon>
        <taxon>Tracheophyta</taxon>
        <taxon>Spermatophyta</taxon>
        <taxon>Magnoliopsida</taxon>
        <taxon>eudicotyledons</taxon>
        <taxon>Gunneridae</taxon>
        <taxon>Pentapetalae</taxon>
        <taxon>rosids</taxon>
        <taxon>fabids</taxon>
        <taxon>Malpighiales</taxon>
        <taxon>Rhizophoraceae</taxon>
        <taxon>Rhizophora</taxon>
    </lineage>
</organism>